<proteinExistence type="predicted"/>
<organism evidence="3">
    <name type="scientific">Tanacetum cinerariifolium</name>
    <name type="common">Dalmatian daisy</name>
    <name type="synonym">Chrysanthemum cinerariifolium</name>
    <dbReference type="NCBI Taxonomy" id="118510"/>
    <lineage>
        <taxon>Eukaryota</taxon>
        <taxon>Viridiplantae</taxon>
        <taxon>Streptophyta</taxon>
        <taxon>Embryophyta</taxon>
        <taxon>Tracheophyta</taxon>
        <taxon>Spermatophyta</taxon>
        <taxon>Magnoliopsida</taxon>
        <taxon>eudicotyledons</taxon>
        <taxon>Gunneridae</taxon>
        <taxon>Pentapetalae</taxon>
        <taxon>asterids</taxon>
        <taxon>campanulids</taxon>
        <taxon>Asterales</taxon>
        <taxon>Asteraceae</taxon>
        <taxon>Asteroideae</taxon>
        <taxon>Anthemideae</taxon>
        <taxon>Anthemidinae</taxon>
        <taxon>Tanacetum</taxon>
    </lineage>
</organism>
<evidence type="ECO:0000313" key="3">
    <source>
        <dbReference type="EMBL" id="GEU51190.1"/>
    </source>
</evidence>
<evidence type="ECO:0000259" key="2">
    <source>
        <dbReference type="Pfam" id="PF22936"/>
    </source>
</evidence>
<comment type="caution">
    <text evidence="3">The sequence shown here is derived from an EMBL/GenBank/DDBJ whole genome shotgun (WGS) entry which is preliminary data.</text>
</comment>
<name>A0A6L2KQY7_TANCI</name>
<accession>A0A6L2KQY7</accession>
<sequence length="616" mass="68847">MDLETAQTTTTTKLPILKQGEYDMWRLRIEQYFQALKDCKSAGYLSTNEVNIAYGVNTANTQVSPPNTKVSTPSTQDSIANLSDATIYAFLASQPNESQLIHEDLVQIHEDDLKEMYLKWQSYMADDEVPTNMALMAFLDSEELQHPEFKGYGPKTSNSVSEYISNEVKESTNAPLVKELVLDDKLEKKIVFPTVTKIEFVRPKQQEKPVRKPVKYAKMYRLTAITIKGKEWPTAVNIAWSNSAVVNVVRANQINVAKALACWVWRPTELYRESITLKKHNYGHPQKVQEYQRYVDSGCSRHMTGNMSYLSDFKEFNGGYVTFGGGANDGRIIGKGTIKTGILVWLTEFCDKHNMVSYIKKPTGSEGFQDIVDFLNGSHIRTVDNGEQEITATVDGKEFTVTEASVRRHLQLADANEEGEGSGHPTEPQPPPSTAQPTNEEPIPNEWDDRVERATTTAASLDAEQASGNINRTQSMAMPNVPLPQGIGAGRSPRRRRAVSTGSGGISTASRLFSTAEESVSTAGASMLVSIVGMVQEVNISIPSPVAVKDKVKGKMEESKDEQTKRTKLQQEQDRLGHEVVVRLQEELDEEERQRMTRVHEAAQSFNEEEWENIRA</sequence>
<protein>
    <recommendedName>
        <fullName evidence="2">Retrovirus-related Pol polyprotein from transposon TNT 1-94-like beta-barrel domain-containing protein</fullName>
    </recommendedName>
</protein>
<dbReference type="Pfam" id="PF22936">
    <property type="entry name" value="Pol_BBD"/>
    <property type="match status" value="1"/>
</dbReference>
<evidence type="ECO:0000256" key="1">
    <source>
        <dbReference type="SAM" id="MobiDB-lite"/>
    </source>
</evidence>
<feature type="region of interest" description="Disordered" evidence="1">
    <location>
        <begin position="416"/>
        <end position="445"/>
    </location>
</feature>
<dbReference type="AlphaFoldDB" id="A0A6L2KQY7"/>
<reference evidence="3" key="1">
    <citation type="journal article" date="2019" name="Sci. Rep.">
        <title>Draft genome of Tanacetum cinerariifolium, the natural source of mosquito coil.</title>
        <authorList>
            <person name="Yamashiro T."/>
            <person name="Shiraishi A."/>
            <person name="Satake H."/>
            <person name="Nakayama K."/>
        </authorList>
    </citation>
    <scope>NUCLEOTIDE SEQUENCE</scope>
</reference>
<feature type="compositionally biased region" description="Polar residues" evidence="1">
    <location>
        <begin position="466"/>
        <end position="477"/>
    </location>
</feature>
<feature type="region of interest" description="Disordered" evidence="1">
    <location>
        <begin position="554"/>
        <end position="576"/>
    </location>
</feature>
<feature type="region of interest" description="Disordered" evidence="1">
    <location>
        <begin position="458"/>
        <end position="506"/>
    </location>
</feature>
<dbReference type="EMBL" id="BKCJ010002828">
    <property type="protein sequence ID" value="GEU51190.1"/>
    <property type="molecule type" value="Genomic_DNA"/>
</dbReference>
<feature type="domain" description="Retrovirus-related Pol polyprotein from transposon TNT 1-94-like beta-barrel" evidence="2">
    <location>
        <begin position="294"/>
        <end position="340"/>
    </location>
</feature>
<gene>
    <name evidence="3" type="ORF">Tci_023168</name>
</gene>
<dbReference type="InterPro" id="IPR054722">
    <property type="entry name" value="PolX-like_BBD"/>
</dbReference>